<sequence>MVESFKCMTHGPLYHGCTASSWLEWEARIKKTETAGIWRGREERSHTRKEYQQENQHEPTAPNRGDRPLNGPVGATNHTVSAKLSRAAEASPNRRVPQSTLHRGKQKQVCNSQA</sequence>
<accession>A0A1Z5REM9</accession>
<dbReference type="Proteomes" id="UP000000768">
    <property type="component" value="Chromosome 6"/>
</dbReference>
<reference evidence="3" key="2">
    <citation type="journal article" date="2018" name="Plant J.">
        <title>The Sorghum bicolor reference genome: improved assembly, gene annotations, a transcriptome atlas, and signatures of genome organization.</title>
        <authorList>
            <person name="McCormick R.F."/>
            <person name="Truong S.K."/>
            <person name="Sreedasyam A."/>
            <person name="Jenkins J."/>
            <person name="Shu S."/>
            <person name="Sims D."/>
            <person name="Kennedy M."/>
            <person name="Amirebrahimi M."/>
            <person name="Weers B.D."/>
            <person name="McKinley B."/>
            <person name="Mattison A."/>
            <person name="Morishige D.T."/>
            <person name="Grimwood J."/>
            <person name="Schmutz J."/>
            <person name="Mullet J.E."/>
        </authorList>
    </citation>
    <scope>NUCLEOTIDE SEQUENCE [LARGE SCALE GENOMIC DNA]</scope>
    <source>
        <strain evidence="3">cv. BTx623</strain>
    </source>
</reference>
<dbReference type="EMBL" id="CM000765">
    <property type="protein sequence ID" value="OQU82182.1"/>
    <property type="molecule type" value="Genomic_DNA"/>
</dbReference>
<dbReference type="AlphaFoldDB" id="A0A1Z5REM9"/>
<organism evidence="2 3">
    <name type="scientific">Sorghum bicolor</name>
    <name type="common">Sorghum</name>
    <name type="synonym">Sorghum vulgare</name>
    <dbReference type="NCBI Taxonomy" id="4558"/>
    <lineage>
        <taxon>Eukaryota</taxon>
        <taxon>Viridiplantae</taxon>
        <taxon>Streptophyta</taxon>
        <taxon>Embryophyta</taxon>
        <taxon>Tracheophyta</taxon>
        <taxon>Spermatophyta</taxon>
        <taxon>Magnoliopsida</taxon>
        <taxon>Liliopsida</taxon>
        <taxon>Poales</taxon>
        <taxon>Poaceae</taxon>
        <taxon>PACMAD clade</taxon>
        <taxon>Panicoideae</taxon>
        <taxon>Andropogonodae</taxon>
        <taxon>Andropogoneae</taxon>
        <taxon>Sorghinae</taxon>
        <taxon>Sorghum</taxon>
    </lineage>
</organism>
<name>A0A1Z5REM9_SORBI</name>
<protein>
    <submittedName>
        <fullName evidence="2">Uncharacterized protein</fullName>
    </submittedName>
</protein>
<evidence type="ECO:0000313" key="2">
    <source>
        <dbReference type="EMBL" id="OQU82182.1"/>
    </source>
</evidence>
<dbReference type="InParanoid" id="A0A1Z5REM9"/>
<reference evidence="2 3" key="1">
    <citation type="journal article" date="2009" name="Nature">
        <title>The Sorghum bicolor genome and the diversification of grasses.</title>
        <authorList>
            <person name="Paterson A.H."/>
            <person name="Bowers J.E."/>
            <person name="Bruggmann R."/>
            <person name="Dubchak I."/>
            <person name="Grimwood J."/>
            <person name="Gundlach H."/>
            <person name="Haberer G."/>
            <person name="Hellsten U."/>
            <person name="Mitros T."/>
            <person name="Poliakov A."/>
            <person name="Schmutz J."/>
            <person name="Spannagl M."/>
            <person name="Tang H."/>
            <person name="Wang X."/>
            <person name="Wicker T."/>
            <person name="Bharti A.K."/>
            <person name="Chapman J."/>
            <person name="Feltus F.A."/>
            <person name="Gowik U."/>
            <person name="Grigoriev I.V."/>
            <person name="Lyons E."/>
            <person name="Maher C.A."/>
            <person name="Martis M."/>
            <person name="Narechania A."/>
            <person name="Otillar R.P."/>
            <person name="Penning B.W."/>
            <person name="Salamov A.A."/>
            <person name="Wang Y."/>
            <person name="Zhang L."/>
            <person name="Carpita N.C."/>
            <person name="Freeling M."/>
            <person name="Gingle A.R."/>
            <person name="Hash C.T."/>
            <person name="Keller B."/>
            <person name="Klein P."/>
            <person name="Kresovich S."/>
            <person name="McCann M.C."/>
            <person name="Ming R."/>
            <person name="Peterson D.G."/>
            <person name="Mehboob-ur-Rahman"/>
            <person name="Ware D."/>
            <person name="Westhoff P."/>
            <person name="Mayer K.F."/>
            <person name="Messing J."/>
            <person name="Rokhsar D.S."/>
        </authorList>
    </citation>
    <scope>NUCLEOTIDE SEQUENCE [LARGE SCALE GENOMIC DNA]</scope>
    <source>
        <strain evidence="3">cv. BTx623</strain>
    </source>
</reference>
<feature type="region of interest" description="Disordered" evidence="1">
    <location>
        <begin position="33"/>
        <end position="114"/>
    </location>
</feature>
<dbReference type="Gramene" id="OQU82182">
    <property type="protein sequence ID" value="OQU82182"/>
    <property type="gene ID" value="SORBI_3006G185150"/>
</dbReference>
<keyword evidence="3" id="KW-1185">Reference proteome</keyword>
<proteinExistence type="predicted"/>
<gene>
    <name evidence="2" type="ORF">SORBI_3006G185150</name>
</gene>
<evidence type="ECO:0000256" key="1">
    <source>
        <dbReference type="SAM" id="MobiDB-lite"/>
    </source>
</evidence>
<evidence type="ECO:0000313" key="3">
    <source>
        <dbReference type="Proteomes" id="UP000000768"/>
    </source>
</evidence>
<feature type="compositionally biased region" description="Basic and acidic residues" evidence="1">
    <location>
        <begin position="33"/>
        <end position="57"/>
    </location>
</feature>